<reference evidence="2 3" key="1">
    <citation type="submission" date="2018-06" db="EMBL/GenBank/DDBJ databases">
        <authorList>
            <consortium name="Pathogen Informatics"/>
            <person name="Doyle S."/>
        </authorList>
    </citation>
    <scope>NUCLEOTIDE SEQUENCE [LARGE SCALE GENOMIC DNA]</scope>
    <source>
        <strain evidence="2 3">NCTC8782</strain>
    </source>
</reference>
<dbReference type="EMBL" id="UIGT01000001">
    <property type="protein sequence ID" value="SUX78015.1"/>
    <property type="molecule type" value="Genomic_DNA"/>
</dbReference>
<keyword evidence="4" id="KW-1185">Reference proteome</keyword>
<sequence>MASVSLTPCKIVVKTSREYDVIIKKAIFDYKHNDRFFIFLNINRCQNTHEISGLG</sequence>
<accession>A0A9Q7ZG91</accession>
<evidence type="ECO:0000313" key="1">
    <source>
        <dbReference type="EMBL" id="CAB5570536.1"/>
    </source>
</evidence>
<dbReference type="Proteomes" id="UP000835792">
    <property type="component" value="Unassembled WGS sequence"/>
</dbReference>
<dbReference type="EMBL" id="CAHPRB010000008">
    <property type="protein sequence ID" value="CAB5570536.1"/>
    <property type="molecule type" value="Genomic_DNA"/>
</dbReference>
<gene>
    <name evidence="1" type="ORF">GHA_02493</name>
    <name evidence="2" type="ORF">NCTC8782_00451</name>
</gene>
<evidence type="ECO:0000313" key="2">
    <source>
        <dbReference type="EMBL" id="SUX78015.1"/>
    </source>
</evidence>
<name>A0A9Q7ZG91_9ENTR</name>
<dbReference type="Proteomes" id="UP000255286">
    <property type="component" value="Unassembled WGS sequence"/>
</dbReference>
<comment type="caution">
    <text evidence="2">The sequence shown here is derived from an EMBL/GenBank/DDBJ whole genome shotgun (WGS) entry which is preliminary data.</text>
</comment>
<proteinExistence type="predicted"/>
<evidence type="ECO:0000313" key="3">
    <source>
        <dbReference type="Proteomes" id="UP000255286"/>
    </source>
</evidence>
<reference evidence="1" key="2">
    <citation type="submission" date="2020-05" db="EMBL/GenBank/DDBJ databases">
        <authorList>
            <person name="Delgado-Blas J."/>
        </authorList>
    </citation>
    <scope>NUCLEOTIDE SEQUENCE</scope>
    <source>
        <strain evidence="1">BB1468</strain>
    </source>
</reference>
<evidence type="ECO:0000313" key="4">
    <source>
        <dbReference type="Proteomes" id="UP000835792"/>
    </source>
</evidence>
<protein>
    <submittedName>
        <fullName evidence="2">Uncharacterized protein</fullName>
    </submittedName>
</protein>
<dbReference type="AlphaFoldDB" id="A0A9Q7ZG91"/>
<organism evidence="2 3">
    <name type="scientific">Citrobacter youngae</name>
    <dbReference type="NCBI Taxonomy" id="133448"/>
    <lineage>
        <taxon>Bacteria</taxon>
        <taxon>Pseudomonadati</taxon>
        <taxon>Pseudomonadota</taxon>
        <taxon>Gammaproteobacteria</taxon>
        <taxon>Enterobacterales</taxon>
        <taxon>Enterobacteriaceae</taxon>
        <taxon>Citrobacter</taxon>
        <taxon>Citrobacter freundii complex</taxon>
    </lineage>
</organism>